<name>A0A518BIL2_9BACT</name>
<evidence type="ECO:0000256" key="1">
    <source>
        <dbReference type="SAM" id="MobiDB-lite"/>
    </source>
</evidence>
<dbReference type="AlphaFoldDB" id="A0A518BIL2"/>
<dbReference type="Gene3D" id="3.40.50.1110">
    <property type="entry name" value="SGNH hydrolase"/>
    <property type="match status" value="1"/>
</dbReference>
<feature type="region of interest" description="Disordered" evidence="1">
    <location>
        <begin position="133"/>
        <end position="155"/>
    </location>
</feature>
<dbReference type="KEGG" id="pbap:Pla133_18870"/>
<keyword evidence="3" id="KW-1185">Reference proteome</keyword>
<proteinExistence type="predicted"/>
<evidence type="ECO:0000313" key="3">
    <source>
        <dbReference type="Proteomes" id="UP000316921"/>
    </source>
</evidence>
<dbReference type="GO" id="GO:0016788">
    <property type="term" value="F:hydrolase activity, acting on ester bonds"/>
    <property type="evidence" value="ECO:0007669"/>
    <property type="project" value="UniProtKB-ARBA"/>
</dbReference>
<gene>
    <name evidence="2" type="ORF">Pla133_18870</name>
</gene>
<dbReference type="Proteomes" id="UP000316921">
    <property type="component" value="Chromosome"/>
</dbReference>
<dbReference type="InterPro" id="IPR036514">
    <property type="entry name" value="SGNH_hydro_sf"/>
</dbReference>
<dbReference type="SUPFAM" id="SSF52266">
    <property type="entry name" value="SGNH hydrolase"/>
    <property type="match status" value="1"/>
</dbReference>
<evidence type="ECO:0000313" key="2">
    <source>
        <dbReference type="EMBL" id="QDU66811.1"/>
    </source>
</evidence>
<sequence>MLLVAVCHGALVGEVYCARPPGARRRFRARGGSRPARGAILATLVPASPRRSRLRPTFTRLLLAALGAAVGLELWLSVWGIQDGSFMGYPLPPFGSTTNEAQRIWLATAVYEPEPAEGVGIWDREIGWALRPGGTGDGDQSVSPDGMRGPREYPRETPSGTLRLCCYGDSFTYGDEVPDHAAYPYQLEDQAAARGLALEAINFGLPGGGTDQAWLLHRRHSPTWKPDVVAIGILLENIGRNVNRFRPRWSPNTLRPAAKPRFVLRENDELELLLPPPYPDRMAYARAVRDGEVARLTAPDDYWTGRPTLGPLAIFGTARVAGLVLAHLARQPRTMWMDPEGEPFRTSVAVLEGFHREALEGGAKAAPVVIFHSHEDLLEFERTGERYWSGLLAALDQRGIPYIDLAEPLAELERETQRLPAPRSELESIYVSQAGHLSIYGNARVAEAVLAWLEARPELWPASTDGSR</sequence>
<accession>A0A518BIL2</accession>
<organism evidence="2 3">
    <name type="scientific">Engelhardtia mirabilis</name>
    <dbReference type="NCBI Taxonomy" id="2528011"/>
    <lineage>
        <taxon>Bacteria</taxon>
        <taxon>Pseudomonadati</taxon>
        <taxon>Planctomycetota</taxon>
        <taxon>Planctomycetia</taxon>
        <taxon>Planctomycetia incertae sedis</taxon>
        <taxon>Engelhardtia</taxon>
    </lineage>
</organism>
<reference evidence="2 3" key="1">
    <citation type="submission" date="2019-02" db="EMBL/GenBank/DDBJ databases">
        <title>Deep-cultivation of Planctomycetes and their phenomic and genomic characterization uncovers novel biology.</title>
        <authorList>
            <person name="Wiegand S."/>
            <person name="Jogler M."/>
            <person name="Boedeker C."/>
            <person name="Pinto D."/>
            <person name="Vollmers J."/>
            <person name="Rivas-Marin E."/>
            <person name="Kohn T."/>
            <person name="Peeters S.H."/>
            <person name="Heuer A."/>
            <person name="Rast P."/>
            <person name="Oberbeckmann S."/>
            <person name="Bunk B."/>
            <person name="Jeske O."/>
            <person name="Meyerdierks A."/>
            <person name="Storesund J.E."/>
            <person name="Kallscheuer N."/>
            <person name="Luecker S."/>
            <person name="Lage O.M."/>
            <person name="Pohl T."/>
            <person name="Merkel B.J."/>
            <person name="Hornburger P."/>
            <person name="Mueller R.-W."/>
            <person name="Bruemmer F."/>
            <person name="Labrenz M."/>
            <person name="Spormann A.M."/>
            <person name="Op den Camp H."/>
            <person name="Overmann J."/>
            <person name="Amann R."/>
            <person name="Jetten M.S.M."/>
            <person name="Mascher T."/>
            <person name="Medema M.H."/>
            <person name="Devos D.P."/>
            <person name="Kaster A.-K."/>
            <person name="Ovreas L."/>
            <person name="Rohde M."/>
            <person name="Galperin M.Y."/>
            <person name="Jogler C."/>
        </authorList>
    </citation>
    <scope>NUCLEOTIDE SEQUENCE [LARGE SCALE GENOMIC DNA]</scope>
    <source>
        <strain evidence="2 3">Pla133</strain>
    </source>
</reference>
<dbReference type="EMBL" id="CP036287">
    <property type="protein sequence ID" value="QDU66811.1"/>
    <property type="molecule type" value="Genomic_DNA"/>
</dbReference>
<protein>
    <recommendedName>
        <fullName evidence="4">SGNH hydrolase-type esterase domain-containing protein</fullName>
    </recommendedName>
</protein>
<evidence type="ECO:0008006" key="4">
    <source>
        <dbReference type="Google" id="ProtNLM"/>
    </source>
</evidence>